<dbReference type="AlphaFoldDB" id="A0BP80"/>
<keyword evidence="3" id="KW-1185">Reference proteome</keyword>
<reference evidence="2 3" key="1">
    <citation type="journal article" date="2006" name="Nature">
        <title>Global trends of whole-genome duplications revealed by the ciliate Paramecium tetraurelia.</title>
        <authorList>
            <consortium name="Genoscope"/>
            <person name="Aury J.-M."/>
            <person name="Jaillon O."/>
            <person name="Duret L."/>
            <person name="Noel B."/>
            <person name="Jubin C."/>
            <person name="Porcel B.M."/>
            <person name="Segurens B."/>
            <person name="Daubin V."/>
            <person name="Anthouard V."/>
            <person name="Aiach N."/>
            <person name="Arnaiz O."/>
            <person name="Billaut A."/>
            <person name="Beisson J."/>
            <person name="Blanc I."/>
            <person name="Bouhouche K."/>
            <person name="Camara F."/>
            <person name="Duharcourt S."/>
            <person name="Guigo R."/>
            <person name="Gogendeau D."/>
            <person name="Katinka M."/>
            <person name="Keller A.-M."/>
            <person name="Kissmehl R."/>
            <person name="Klotz C."/>
            <person name="Koll F."/>
            <person name="Le Moue A."/>
            <person name="Lepere C."/>
            <person name="Malinsky S."/>
            <person name="Nowacki M."/>
            <person name="Nowak J.K."/>
            <person name="Plattner H."/>
            <person name="Poulain J."/>
            <person name="Ruiz F."/>
            <person name="Serrano V."/>
            <person name="Zagulski M."/>
            <person name="Dessen P."/>
            <person name="Betermier M."/>
            <person name="Weissenbach J."/>
            <person name="Scarpelli C."/>
            <person name="Schachter V."/>
            <person name="Sperling L."/>
            <person name="Meyer E."/>
            <person name="Cohen J."/>
            <person name="Wincker P."/>
        </authorList>
    </citation>
    <scope>NUCLEOTIDE SEQUENCE [LARGE SCALE GENOMIC DNA]</scope>
    <source>
        <strain evidence="2 3">Stock d4-2</strain>
    </source>
</reference>
<sequence>MFNRKNSNLLFLPMPKPIKDKTPDYMEIRTARKQSIEKQLRKIKQKIPPIQTDRHYSSTQDLLNKVQEQVLYKTSILSRNSSNATLIPQPKIPEQKQQQQQQQMQERRNEIDFVLKKLLNAQTIVNEEPQQMTEPRIYNPYFRSPSVLPSHLKDTYFDPEKYQNFYDKLNKNNLKVNHQVRTAILNYRKQMLSKQQRVPNFLKLVQ</sequence>
<feature type="compositionally biased region" description="Low complexity" evidence="1">
    <location>
        <begin position="95"/>
        <end position="104"/>
    </location>
</feature>
<dbReference type="RefSeq" id="XP_001427745.1">
    <property type="nucleotide sequence ID" value="XM_001427708.1"/>
</dbReference>
<organism evidence="2 3">
    <name type="scientific">Paramecium tetraurelia</name>
    <dbReference type="NCBI Taxonomy" id="5888"/>
    <lineage>
        <taxon>Eukaryota</taxon>
        <taxon>Sar</taxon>
        <taxon>Alveolata</taxon>
        <taxon>Ciliophora</taxon>
        <taxon>Intramacronucleata</taxon>
        <taxon>Oligohymenophorea</taxon>
        <taxon>Peniculida</taxon>
        <taxon>Parameciidae</taxon>
        <taxon>Paramecium</taxon>
    </lineage>
</organism>
<evidence type="ECO:0000313" key="3">
    <source>
        <dbReference type="Proteomes" id="UP000000600"/>
    </source>
</evidence>
<protein>
    <submittedName>
        <fullName evidence="2">Uncharacterized protein</fullName>
    </submittedName>
</protein>
<dbReference type="GeneID" id="5013529"/>
<proteinExistence type="predicted"/>
<dbReference type="InParanoid" id="A0BP80"/>
<dbReference type="HOGENOM" id="CLU_1339791_0_0_1"/>
<dbReference type="Proteomes" id="UP000000600">
    <property type="component" value="Unassembled WGS sequence"/>
</dbReference>
<evidence type="ECO:0000256" key="1">
    <source>
        <dbReference type="SAM" id="MobiDB-lite"/>
    </source>
</evidence>
<dbReference type="OrthoDB" id="10296227at2759"/>
<name>A0BP80_PARTE</name>
<gene>
    <name evidence="2" type="ORF">GSPATT00005096001</name>
</gene>
<dbReference type="EMBL" id="CT868008">
    <property type="protein sequence ID" value="CAK60347.1"/>
    <property type="molecule type" value="Genomic_DNA"/>
</dbReference>
<dbReference type="OMA" id="QMTEPRI"/>
<evidence type="ECO:0000313" key="2">
    <source>
        <dbReference type="EMBL" id="CAK60347.1"/>
    </source>
</evidence>
<accession>A0BP80</accession>
<dbReference type="KEGG" id="ptm:GSPATT00005096001"/>
<feature type="region of interest" description="Disordered" evidence="1">
    <location>
        <begin position="82"/>
        <end position="107"/>
    </location>
</feature>